<evidence type="ECO:0000256" key="8">
    <source>
        <dbReference type="SAM" id="Phobius"/>
    </source>
</evidence>
<keyword evidence="7" id="KW-0449">Lipoprotein</keyword>
<reference evidence="11 12" key="1">
    <citation type="journal article" date="2021" name="Cell Host Microbe">
        <title>in vivo commensal control of Clostridioides difficile virulence.</title>
        <authorList>
            <person name="Girinathan B.P."/>
            <person name="Dibenedetto N."/>
            <person name="Worley J.N."/>
            <person name="Peltier J."/>
            <person name="Arrieta-Ortiz M.L."/>
            <person name="Rupa Christinal Immanuel S."/>
            <person name="Lavin R."/>
            <person name="Delaney M.L."/>
            <person name="Cummins C."/>
            <person name="Hoffmann M."/>
            <person name="Luo Y."/>
            <person name="Gonzalez-Escalona N."/>
            <person name="Allard M."/>
            <person name="Onderdonk A.B."/>
            <person name="Gerber G.K."/>
            <person name="Sonenshein A.L."/>
            <person name="Baliga N."/>
            <person name="Dupuy B."/>
            <person name="Bry L."/>
        </authorList>
    </citation>
    <scope>NUCLEOTIDE SEQUENCE [LARGE SCALE GENOMIC DNA]</scope>
    <source>
        <strain evidence="11 12">DSM 599</strain>
    </source>
</reference>
<proteinExistence type="inferred from homology"/>
<evidence type="ECO:0000259" key="10">
    <source>
        <dbReference type="Pfam" id="PF25198"/>
    </source>
</evidence>
<keyword evidence="6" id="KW-0564">Palmitate</keyword>
<keyword evidence="8" id="KW-1133">Transmembrane helix</keyword>
<evidence type="ECO:0000256" key="7">
    <source>
        <dbReference type="ARBA" id="ARBA00023288"/>
    </source>
</evidence>
<organism evidence="11 12">
    <name type="scientific">Clostridium sardiniense</name>
    <name type="common">Clostridium absonum</name>
    <dbReference type="NCBI Taxonomy" id="29369"/>
    <lineage>
        <taxon>Bacteria</taxon>
        <taxon>Bacillati</taxon>
        <taxon>Bacillota</taxon>
        <taxon>Clostridia</taxon>
        <taxon>Eubacteriales</taxon>
        <taxon>Clostridiaceae</taxon>
        <taxon>Clostridium</taxon>
    </lineage>
</organism>
<evidence type="ECO:0000313" key="12">
    <source>
        <dbReference type="Proteomes" id="UP001299068"/>
    </source>
</evidence>
<dbReference type="Proteomes" id="UP001299068">
    <property type="component" value="Unassembled WGS sequence"/>
</dbReference>
<keyword evidence="5 8" id="KW-0472">Membrane</keyword>
<name>A0ABS7KZR1_CLOSR</name>
<gene>
    <name evidence="11" type="ORF">K5V21_11565</name>
</gene>
<dbReference type="InterPro" id="IPR038501">
    <property type="entry name" value="Spore_GerAC_C_sf"/>
</dbReference>
<dbReference type="Pfam" id="PF05504">
    <property type="entry name" value="Spore_GerAC"/>
    <property type="match status" value="1"/>
</dbReference>
<comment type="subcellular location">
    <subcellularLocation>
        <location evidence="1">Membrane</location>
        <topology evidence="1">Lipid-anchor</topology>
    </subcellularLocation>
</comment>
<dbReference type="InterPro" id="IPR046953">
    <property type="entry name" value="Spore_GerAC-like_C"/>
</dbReference>
<keyword evidence="3" id="KW-0309">Germination</keyword>
<feature type="domain" description="Spore germination GerAC-like C-terminal" evidence="9">
    <location>
        <begin position="219"/>
        <end position="379"/>
    </location>
</feature>
<evidence type="ECO:0000259" key="9">
    <source>
        <dbReference type="Pfam" id="PF05504"/>
    </source>
</evidence>
<dbReference type="PANTHER" id="PTHR35789:SF1">
    <property type="entry name" value="SPORE GERMINATION PROTEIN B3"/>
    <property type="match status" value="1"/>
</dbReference>
<dbReference type="RefSeq" id="WP_221861385.1">
    <property type="nucleotide sequence ID" value="NZ_JAIKTU010000009.1"/>
</dbReference>
<comment type="caution">
    <text evidence="11">The sequence shown here is derived from an EMBL/GenBank/DDBJ whole genome shotgun (WGS) entry which is preliminary data.</text>
</comment>
<accession>A0ABS7KZR1</accession>
<evidence type="ECO:0000256" key="2">
    <source>
        <dbReference type="ARBA" id="ARBA00007886"/>
    </source>
</evidence>
<protein>
    <submittedName>
        <fullName evidence="11">Uncharacterized protein</fullName>
    </submittedName>
</protein>
<dbReference type="PANTHER" id="PTHR35789">
    <property type="entry name" value="SPORE GERMINATION PROTEIN B3"/>
    <property type="match status" value="1"/>
</dbReference>
<dbReference type="EMBL" id="JAIKTU010000009">
    <property type="protein sequence ID" value="MBY0756082.1"/>
    <property type="molecule type" value="Genomic_DNA"/>
</dbReference>
<comment type="similarity">
    <text evidence="2">Belongs to the GerABKC lipoprotein family.</text>
</comment>
<keyword evidence="8" id="KW-0812">Transmembrane</keyword>
<evidence type="ECO:0000256" key="1">
    <source>
        <dbReference type="ARBA" id="ARBA00004635"/>
    </source>
</evidence>
<keyword evidence="4" id="KW-0732">Signal</keyword>
<sequence length="386" mass="43453">MEEEKEKVVLLKTIKRYSFLILLILFLIIISNLYKNKQFAQIEDIDFVAGVGYDINTDMDKKIYSIPVLVYDYSKSGSSEGNLLEAKGVTPVESRVNRQLHSGKKFSLGTEKAYIFSKKVSLDGLEVPLDGLMKNNQVSNSALIITTSNDPKEVLSLKIPGYPTSPDYIAGLVKSLEAYSYFSTKHSLFTAYIDNSTEGCKFIAPNMDIINDKLYFTSMSVFDKGKLVASIPVTLMKYVNTLRNDKGSGIATFSLDDNNFITFNLVFKKKVDCTKNKDGNFNFDINIDVKGTVANNNTSLRATSSPSEKKQLEKRLSDYMKSNLTDFIDIMKSEYKMDLLNLGHIAAAKYGRHKITNWDEEILKSSININVNFKINRFGLGKISFN</sequence>
<feature type="domain" description="Spore germination protein N-terminal" evidence="10">
    <location>
        <begin position="41"/>
        <end position="208"/>
    </location>
</feature>
<dbReference type="InterPro" id="IPR008844">
    <property type="entry name" value="Spore_GerAC-like"/>
</dbReference>
<evidence type="ECO:0000256" key="3">
    <source>
        <dbReference type="ARBA" id="ARBA00022544"/>
    </source>
</evidence>
<feature type="transmembrane region" description="Helical" evidence="8">
    <location>
        <begin position="17"/>
        <end position="34"/>
    </location>
</feature>
<dbReference type="Pfam" id="PF25198">
    <property type="entry name" value="Spore_GerAC_N"/>
    <property type="match status" value="1"/>
</dbReference>
<evidence type="ECO:0000313" key="11">
    <source>
        <dbReference type="EMBL" id="MBY0756082.1"/>
    </source>
</evidence>
<evidence type="ECO:0000256" key="6">
    <source>
        <dbReference type="ARBA" id="ARBA00023139"/>
    </source>
</evidence>
<dbReference type="Gene3D" id="3.30.300.210">
    <property type="entry name" value="Nutrient germinant receptor protein C, domain 3"/>
    <property type="match status" value="1"/>
</dbReference>
<keyword evidence="12" id="KW-1185">Reference proteome</keyword>
<evidence type="ECO:0000256" key="4">
    <source>
        <dbReference type="ARBA" id="ARBA00022729"/>
    </source>
</evidence>
<evidence type="ECO:0000256" key="5">
    <source>
        <dbReference type="ARBA" id="ARBA00023136"/>
    </source>
</evidence>
<dbReference type="InterPro" id="IPR057336">
    <property type="entry name" value="GerAC_N"/>
</dbReference>